<dbReference type="Proteomes" id="UP000257109">
    <property type="component" value="Unassembled WGS sequence"/>
</dbReference>
<dbReference type="EMBL" id="QJKJ01011684">
    <property type="protein sequence ID" value="RDX70499.1"/>
    <property type="molecule type" value="Genomic_DNA"/>
</dbReference>
<dbReference type="AlphaFoldDB" id="A0A371EWY5"/>
<accession>A0A371EWY5</accession>
<organism evidence="1 2">
    <name type="scientific">Mucuna pruriens</name>
    <name type="common">Velvet bean</name>
    <name type="synonym">Dolichos pruriens</name>
    <dbReference type="NCBI Taxonomy" id="157652"/>
    <lineage>
        <taxon>Eukaryota</taxon>
        <taxon>Viridiplantae</taxon>
        <taxon>Streptophyta</taxon>
        <taxon>Embryophyta</taxon>
        <taxon>Tracheophyta</taxon>
        <taxon>Spermatophyta</taxon>
        <taxon>Magnoliopsida</taxon>
        <taxon>eudicotyledons</taxon>
        <taxon>Gunneridae</taxon>
        <taxon>Pentapetalae</taxon>
        <taxon>rosids</taxon>
        <taxon>fabids</taxon>
        <taxon>Fabales</taxon>
        <taxon>Fabaceae</taxon>
        <taxon>Papilionoideae</taxon>
        <taxon>50 kb inversion clade</taxon>
        <taxon>NPAAA clade</taxon>
        <taxon>indigoferoid/millettioid clade</taxon>
        <taxon>Phaseoleae</taxon>
        <taxon>Mucuna</taxon>
    </lineage>
</organism>
<evidence type="ECO:0000313" key="2">
    <source>
        <dbReference type="Proteomes" id="UP000257109"/>
    </source>
</evidence>
<feature type="non-terminal residue" evidence="1">
    <location>
        <position position="1"/>
    </location>
</feature>
<evidence type="ECO:0000313" key="1">
    <source>
        <dbReference type="EMBL" id="RDX70499.1"/>
    </source>
</evidence>
<sequence length="102" mass="11968">MQILWEICHTSLLEFPPEVKGRVMVTRSCIQSLDRRLLVFKNPDRETSPIRSSQPIWDMRPRRSRRRIGGDEIQGEKLLAWGRFGEREEGHNRWFPPGTAAP</sequence>
<name>A0A371EWY5_MUCPR</name>
<comment type="caution">
    <text evidence="1">The sequence shown here is derived from an EMBL/GenBank/DDBJ whole genome shotgun (WGS) entry which is preliminary data.</text>
</comment>
<protein>
    <submittedName>
        <fullName evidence="1">Uncharacterized protein</fullName>
    </submittedName>
</protein>
<gene>
    <name evidence="1" type="ORF">CR513_50252</name>
</gene>
<reference evidence="1" key="1">
    <citation type="submission" date="2018-05" db="EMBL/GenBank/DDBJ databases">
        <title>Draft genome of Mucuna pruriens seed.</title>
        <authorList>
            <person name="Nnadi N.E."/>
            <person name="Vos R."/>
            <person name="Hasami M.H."/>
            <person name="Devisetty U.K."/>
            <person name="Aguiy J.C."/>
        </authorList>
    </citation>
    <scope>NUCLEOTIDE SEQUENCE [LARGE SCALE GENOMIC DNA]</scope>
    <source>
        <strain evidence="1">JCA_2017</strain>
    </source>
</reference>
<keyword evidence="2" id="KW-1185">Reference proteome</keyword>
<proteinExistence type="predicted"/>